<reference evidence="3" key="1">
    <citation type="journal article" date="2021" name="PeerJ">
        <title>Extensive microbial diversity within the chicken gut microbiome revealed by metagenomics and culture.</title>
        <authorList>
            <person name="Gilroy R."/>
            <person name="Ravi A."/>
            <person name="Getino M."/>
            <person name="Pursley I."/>
            <person name="Horton D.L."/>
            <person name="Alikhan N.F."/>
            <person name="Baker D."/>
            <person name="Gharbi K."/>
            <person name="Hall N."/>
            <person name="Watson M."/>
            <person name="Adriaenssens E.M."/>
            <person name="Foster-Nyarko E."/>
            <person name="Jarju S."/>
            <person name="Secka A."/>
            <person name="Antonio M."/>
            <person name="Oren A."/>
            <person name="Chaudhuri R.R."/>
            <person name="La Ragione R."/>
            <person name="Hildebrand F."/>
            <person name="Pallen M.J."/>
        </authorList>
    </citation>
    <scope>NUCLEOTIDE SEQUENCE</scope>
    <source>
        <strain evidence="3">ChiHecec2B26-12326</strain>
    </source>
</reference>
<keyword evidence="2" id="KW-1133">Transmembrane helix</keyword>
<accession>A0A9D1XRL2</accession>
<organism evidence="3 4">
    <name type="scientific">Candidatus Parabacteroides intestinigallinarum</name>
    <dbReference type="NCBI Taxonomy" id="2838722"/>
    <lineage>
        <taxon>Bacteria</taxon>
        <taxon>Pseudomonadati</taxon>
        <taxon>Bacteroidota</taxon>
        <taxon>Bacteroidia</taxon>
        <taxon>Bacteroidales</taxon>
        <taxon>Tannerellaceae</taxon>
        <taxon>Parabacteroides</taxon>
    </lineage>
</organism>
<dbReference type="EMBL" id="DXEN01000058">
    <property type="protein sequence ID" value="HIX86467.1"/>
    <property type="molecule type" value="Genomic_DNA"/>
</dbReference>
<proteinExistence type="predicted"/>
<protein>
    <submittedName>
        <fullName evidence="3">Phage holin family protein</fullName>
    </submittedName>
</protein>
<feature type="transmembrane region" description="Helical" evidence="2">
    <location>
        <begin position="41"/>
        <end position="67"/>
    </location>
</feature>
<evidence type="ECO:0000313" key="4">
    <source>
        <dbReference type="Proteomes" id="UP000823847"/>
    </source>
</evidence>
<feature type="region of interest" description="Disordered" evidence="1">
    <location>
        <begin position="115"/>
        <end position="137"/>
    </location>
</feature>
<gene>
    <name evidence="3" type="ORF">H9848_07655</name>
</gene>
<evidence type="ECO:0000256" key="2">
    <source>
        <dbReference type="SAM" id="Phobius"/>
    </source>
</evidence>
<dbReference type="Proteomes" id="UP000823847">
    <property type="component" value="Unassembled WGS sequence"/>
</dbReference>
<name>A0A9D1XRL2_9BACT</name>
<evidence type="ECO:0000313" key="3">
    <source>
        <dbReference type="EMBL" id="HIX86467.1"/>
    </source>
</evidence>
<dbReference type="AlphaFoldDB" id="A0A9D1XRL2"/>
<comment type="caution">
    <text evidence="3">The sequence shown here is derived from an EMBL/GenBank/DDBJ whole genome shotgun (WGS) entry which is preliminary data.</text>
</comment>
<feature type="compositionally biased region" description="Polar residues" evidence="1">
    <location>
        <begin position="125"/>
        <end position="137"/>
    </location>
</feature>
<sequence length="137" mass="15338">MEKDSGKIFRKLKEDLTAYVELKLELLKLNTYERTGKVISVLSYGLILLFLAFFAILFIFLALGFFLGDWLDSFGYGFGAVAILYISLIGLILMNKERISVKIANEVIAALTTNDDKNNETDNEQPTTDTAGTTDRP</sequence>
<keyword evidence="2" id="KW-0472">Membrane</keyword>
<evidence type="ECO:0000256" key="1">
    <source>
        <dbReference type="SAM" id="MobiDB-lite"/>
    </source>
</evidence>
<keyword evidence="2" id="KW-0812">Transmembrane</keyword>
<reference evidence="3" key="2">
    <citation type="submission" date="2021-04" db="EMBL/GenBank/DDBJ databases">
        <authorList>
            <person name="Gilroy R."/>
        </authorList>
    </citation>
    <scope>NUCLEOTIDE SEQUENCE</scope>
    <source>
        <strain evidence="3">ChiHecec2B26-12326</strain>
    </source>
</reference>
<feature type="transmembrane region" description="Helical" evidence="2">
    <location>
        <begin position="73"/>
        <end position="93"/>
    </location>
</feature>